<dbReference type="Pfam" id="PF01764">
    <property type="entry name" value="Lipase_3"/>
    <property type="match status" value="1"/>
</dbReference>
<dbReference type="GeneID" id="26904998"/>
<dbReference type="InterPro" id="IPR002921">
    <property type="entry name" value="Fungal_lipase-type"/>
</dbReference>
<accession>A0A0M9G1W5</accession>
<name>A0A0M9G1W5_LEPPY</name>
<feature type="transmembrane region" description="Helical" evidence="2">
    <location>
        <begin position="534"/>
        <end position="555"/>
    </location>
</feature>
<feature type="compositionally biased region" description="Basic and acidic residues" evidence="1">
    <location>
        <begin position="1049"/>
        <end position="1059"/>
    </location>
</feature>
<feature type="transmembrane region" description="Helical" evidence="2">
    <location>
        <begin position="605"/>
        <end position="626"/>
    </location>
</feature>
<proteinExistence type="predicted"/>
<feature type="region of interest" description="Disordered" evidence="1">
    <location>
        <begin position="896"/>
        <end position="941"/>
    </location>
</feature>
<dbReference type="InterPro" id="IPR029058">
    <property type="entry name" value="AB_hydrolase_fold"/>
</dbReference>
<feature type="compositionally biased region" description="Acidic residues" evidence="1">
    <location>
        <begin position="1060"/>
        <end position="1070"/>
    </location>
</feature>
<dbReference type="PANTHER" id="PTHR45856:SF11">
    <property type="entry name" value="FUNGAL LIPASE-LIKE DOMAIN-CONTAINING PROTEIN"/>
    <property type="match status" value="1"/>
</dbReference>
<keyword evidence="2" id="KW-0472">Membrane</keyword>
<sequence length="1735" mass="188814">MSAPGDQISTHAAGASGPVGRPSSWTAHRRPSRRASISAVARAAHPVELQVETMSSVSTRAFLYTWYAVLIIALVVESNVGLQWVSRNFCGDATVSAYHLEDWNSTACLSWEAYWIRPRDGQRRYCTVGDARDCEAGDADAVLQWRSDHVVGGSADALVVPLPVRGVIAEDEADGLALRTGGSDEGRNRGCPPSTGLPITTTGSTESLRSRRSAPRGLHSERKAPTATMTTTASFSTPAPRPTMPPLHRVYKLRWTAEALSGVMDRELNRFLHVFISLASPLFHPPAPSARRGTSGGASDPPPPLWKTYEVLVALEETSVAPLNMSGARIDVRDGNSATTSGMPRAPLFSFFFASSSSSSASSSLPPTSSSSSDGNGSKYIYTYRESVTCWRTALRCSNIVLPSSVVIPTNRSRLTITLIDVDAELAEATVRASAAAFTAATNRGGFGAFAACGNTDLSGASLIARVRRAVQSVLRAPSTPTTGVGVMYQRAKYTIGIIVVRYLSLFIVLVGALRFLHRSRQADQMLYEQKWTLALQLGLILYLNPLYWWCIYAAEKARGGSKHMMEGVDNAGMTSDAFSQERGFTPMSLWHLALYYVEFHVPTYFVALTVCYVWGVIAGSFRWSLAATEASSQRAAATAASASPACPSSAAPSADVHAPLRDTSTDEHSAQVTVPLTVTVSGSQPARRRVHVLMVLYVLAVASLDTIKCCLEEDGPTGGWSEVSCRTTRCLAVQRATLYVLVGGILSSGVGLYWLRRNLARHPYLSTRPQQLACRIMIFVYFTGGLYCAVQALLLETLYAHLIAIIYYQPLVQLSHLLVLTSFVAHMTYVYTTTQSSLQIPLRPSDPRWKTVGWSSRWYRWLDWHGGSLYVFFNEEEERRFFEVQVAYQLAKRERKEQRKRSNKERKATRDEAQQQPDQDRVSLLRGSGGALEDEFDPTNTADEHGRCAACQSHGCFLSRFSDAQGGAERGAPTPRCFPDDSCTTASARGNATPSAPPLFSIPTNTPSALPEPAETDWLQWPQGRLPERRRSLSTATQPSSNSTESNGLHDHPNHGKEEEEEWKSEEDDRVAPSEEGRVGSVHEGVGAGRQPPSSAPAEASPFSLGVTPGTTRRDANSGGGGVDHHSSNRETSAKERVPSHRVLSRVSSRVLDALHSAESRLVDGTATFVDLLAEKCVDRPLQVLLRQRARQRFVFFNLETAIDCLNLSREAYAVQESRGDDLIRTGIQVDAGEVPRAALTLMERAAVALFGLCFNKSPLEPPAVQEAVVVVDDDDGGAGGVASAERAPLLNRQPAALSETACTPNTDRSWLPSLASLKKGGDTDTASPTRSVEAAERYATPTGRQPRGSPRAAATRASTSVPRSAQPPQPPLLLMPPMDIEKYGYRPVAVFDTRGVQVVVARMDVSGACPVHTGKYPRLTIAFRGTDNVANVLVDIRFRQRTWKEMETPTLLPRATVHSGFLELWMSLKEAVMDVVLRELRSQPAGSREDEQGNEPMADAAEAGAPPAGADAGRSDTLRGAAPFSPHWSVPASRRDQERGRSGFLRIYVTGHSLGGALACLCAYSLRRMLLLIQYPEPDVAVYTFGQPRIGNSVFKQHYNHAVPRTFRVVNESDVVSGFNVLGGHHVGVQVNVDRHGNYICKPMYIERLLRPTRGRGLALLNHKLAAYANSLNAVADVYAGGACPVRCLESYMEDIVSVSSSEVDEGDAEETLQAARLPQREEVEEEEDRAAA</sequence>
<feature type="region of interest" description="Disordered" evidence="1">
    <location>
        <begin position="986"/>
        <end position="1143"/>
    </location>
</feature>
<feature type="domain" description="Fungal lipase-type" evidence="3">
    <location>
        <begin position="1547"/>
        <end position="1619"/>
    </location>
</feature>
<dbReference type="RefSeq" id="XP_015658928.1">
    <property type="nucleotide sequence ID" value="XM_015802484.1"/>
</dbReference>
<evidence type="ECO:0000259" key="3">
    <source>
        <dbReference type="Pfam" id="PF01764"/>
    </source>
</evidence>
<dbReference type="InterPro" id="IPR051218">
    <property type="entry name" value="Sec_MonoDiacylglyc_Lipase"/>
</dbReference>
<dbReference type="CDD" id="cd00519">
    <property type="entry name" value="Lipase_3"/>
    <property type="match status" value="1"/>
</dbReference>
<feature type="region of interest" description="Disordered" evidence="1">
    <location>
        <begin position="1485"/>
        <end position="1519"/>
    </location>
</feature>
<protein>
    <recommendedName>
        <fullName evidence="3">Fungal lipase-type domain-containing protein</fullName>
    </recommendedName>
</protein>
<feature type="region of interest" description="Disordered" evidence="1">
    <location>
        <begin position="1297"/>
        <end position="1374"/>
    </location>
</feature>
<feature type="transmembrane region" description="Helical" evidence="2">
    <location>
        <begin position="777"/>
        <end position="809"/>
    </location>
</feature>
<keyword evidence="2" id="KW-1133">Transmembrane helix</keyword>
<evidence type="ECO:0000313" key="4">
    <source>
        <dbReference type="EMBL" id="KPA80489.1"/>
    </source>
</evidence>
<feature type="compositionally biased region" description="Low complexity" evidence="1">
    <location>
        <begin position="644"/>
        <end position="655"/>
    </location>
</feature>
<dbReference type="Gene3D" id="3.40.50.1820">
    <property type="entry name" value="alpha/beta hydrolase"/>
    <property type="match status" value="1"/>
</dbReference>
<feature type="compositionally biased region" description="Polar residues" evidence="1">
    <location>
        <begin position="986"/>
        <end position="995"/>
    </location>
</feature>
<dbReference type="EMBL" id="LGTL01000008">
    <property type="protein sequence ID" value="KPA80489.1"/>
    <property type="molecule type" value="Genomic_DNA"/>
</dbReference>
<dbReference type="Proteomes" id="UP000037923">
    <property type="component" value="Unassembled WGS sequence"/>
</dbReference>
<feature type="transmembrane region" description="Helical" evidence="2">
    <location>
        <begin position="737"/>
        <end position="756"/>
    </location>
</feature>
<dbReference type="GO" id="GO:0006629">
    <property type="term" value="P:lipid metabolic process"/>
    <property type="evidence" value="ECO:0007669"/>
    <property type="project" value="InterPro"/>
</dbReference>
<organism evidence="4 5">
    <name type="scientific">Leptomonas pyrrhocoris</name>
    <name type="common">Firebug parasite</name>
    <dbReference type="NCBI Taxonomy" id="157538"/>
    <lineage>
        <taxon>Eukaryota</taxon>
        <taxon>Discoba</taxon>
        <taxon>Euglenozoa</taxon>
        <taxon>Kinetoplastea</taxon>
        <taxon>Metakinetoplastina</taxon>
        <taxon>Trypanosomatida</taxon>
        <taxon>Trypanosomatidae</taxon>
        <taxon>Leishmaniinae</taxon>
        <taxon>Leptomonas</taxon>
    </lineage>
</organism>
<feature type="transmembrane region" description="Helical" evidence="2">
    <location>
        <begin position="494"/>
        <end position="514"/>
    </location>
</feature>
<gene>
    <name evidence="4" type="ORF">ABB37_04707</name>
</gene>
<feature type="compositionally biased region" description="Low complexity" evidence="1">
    <location>
        <begin position="1348"/>
        <end position="1366"/>
    </location>
</feature>
<dbReference type="PANTHER" id="PTHR45856">
    <property type="entry name" value="ALPHA/BETA-HYDROLASES SUPERFAMILY PROTEIN"/>
    <property type="match status" value="1"/>
</dbReference>
<comment type="caution">
    <text evidence="4">The sequence shown here is derived from an EMBL/GenBank/DDBJ whole genome shotgun (WGS) entry which is preliminary data.</text>
</comment>
<evidence type="ECO:0000256" key="2">
    <source>
        <dbReference type="SAM" id="Phobius"/>
    </source>
</evidence>
<feature type="compositionally biased region" description="Basic and acidic residues" evidence="1">
    <location>
        <begin position="1124"/>
        <end position="1140"/>
    </location>
</feature>
<feature type="compositionally biased region" description="Low complexity" evidence="1">
    <location>
        <begin position="1093"/>
        <end position="1105"/>
    </location>
</feature>
<feature type="compositionally biased region" description="Low complexity" evidence="1">
    <location>
        <begin position="1497"/>
        <end position="1514"/>
    </location>
</feature>
<feature type="region of interest" description="Disordered" evidence="1">
    <location>
        <begin position="177"/>
        <end position="243"/>
    </location>
</feature>
<feature type="compositionally biased region" description="Low complexity" evidence="1">
    <location>
        <begin position="225"/>
        <end position="238"/>
    </location>
</feature>
<evidence type="ECO:0000256" key="1">
    <source>
        <dbReference type="SAM" id="MobiDB-lite"/>
    </source>
</evidence>
<keyword evidence="2" id="KW-0812">Transmembrane</keyword>
<dbReference type="VEuPathDB" id="TriTrypDB:LpyrH10_08_1560"/>
<feature type="compositionally biased region" description="Polar residues" evidence="1">
    <location>
        <begin position="1034"/>
        <end position="1048"/>
    </location>
</feature>
<feature type="region of interest" description="Disordered" evidence="1">
    <location>
        <begin position="1"/>
        <end position="31"/>
    </location>
</feature>
<reference evidence="4 5" key="1">
    <citation type="submission" date="2015-07" db="EMBL/GenBank/DDBJ databases">
        <title>High-quality genome of monoxenous trypanosomatid Leptomonas pyrrhocoris.</title>
        <authorList>
            <person name="Flegontov P."/>
            <person name="Butenko A."/>
            <person name="Firsov S."/>
            <person name="Vlcek C."/>
            <person name="Logacheva M.D."/>
            <person name="Field M."/>
            <person name="Filatov D."/>
            <person name="Flegontova O."/>
            <person name="Gerasimov E."/>
            <person name="Jackson A.P."/>
            <person name="Kelly S."/>
            <person name="Opperdoes F."/>
            <person name="O'Reilly A."/>
            <person name="Votypka J."/>
            <person name="Yurchenko V."/>
            <person name="Lukes J."/>
        </authorList>
    </citation>
    <scope>NUCLEOTIDE SEQUENCE [LARGE SCALE GENOMIC DNA]</scope>
    <source>
        <strain evidence="4">H10</strain>
    </source>
</reference>
<feature type="compositionally biased region" description="Basic and acidic residues" evidence="1">
    <location>
        <begin position="906"/>
        <end position="924"/>
    </location>
</feature>
<evidence type="ECO:0000313" key="5">
    <source>
        <dbReference type="Proteomes" id="UP000037923"/>
    </source>
</evidence>
<keyword evidence="5" id="KW-1185">Reference proteome</keyword>
<dbReference type="OrthoDB" id="345705at2759"/>
<feature type="compositionally biased region" description="Acidic residues" evidence="1">
    <location>
        <begin position="1725"/>
        <end position="1735"/>
    </location>
</feature>
<feature type="region of interest" description="Disordered" evidence="1">
    <location>
        <begin position="1702"/>
        <end position="1735"/>
    </location>
</feature>
<dbReference type="SUPFAM" id="SSF53474">
    <property type="entry name" value="alpha/beta-Hydrolases"/>
    <property type="match status" value="1"/>
</dbReference>
<dbReference type="OMA" id="NYICKPM"/>
<feature type="compositionally biased region" description="Polar residues" evidence="1">
    <location>
        <begin position="197"/>
        <end position="207"/>
    </location>
</feature>
<feature type="region of interest" description="Disordered" evidence="1">
    <location>
        <begin position="644"/>
        <end position="665"/>
    </location>
</feature>